<name>A0A3N4KUL3_9PEZI</name>
<dbReference type="PANTHER" id="PTHR13132">
    <property type="entry name" value="ALPHA- 1,6 -FUCOSYLTRANSFERASE"/>
    <property type="match status" value="1"/>
</dbReference>
<dbReference type="InParanoid" id="A0A3N4KUL3"/>
<dbReference type="OrthoDB" id="2392789at2759"/>
<dbReference type="Proteomes" id="UP000277580">
    <property type="component" value="Unassembled WGS sequence"/>
</dbReference>
<feature type="transmembrane region" description="Helical" evidence="1">
    <location>
        <begin position="50"/>
        <end position="72"/>
    </location>
</feature>
<reference evidence="2 3" key="1">
    <citation type="journal article" date="2018" name="Nat. Ecol. Evol.">
        <title>Pezizomycetes genomes reveal the molecular basis of ectomycorrhizal truffle lifestyle.</title>
        <authorList>
            <person name="Murat C."/>
            <person name="Payen T."/>
            <person name="Noel B."/>
            <person name="Kuo A."/>
            <person name="Morin E."/>
            <person name="Chen J."/>
            <person name="Kohler A."/>
            <person name="Krizsan K."/>
            <person name="Balestrini R."/>
            <person name="Da Silva C."/>
            <person name="Montanini B."/>
            <person name="Hainaut M."/>
            <person name="Levati E."/>
            <person name="Barry K.W."/>
            <person name="Belfiori B."/>
            <person name="Cichocki N."/>
            <person name="Clum A."/>
            <person name="Dockter R.B."/>
            <person name="Fauchery L."/>
            <person name="Guy J."/>
            <person name="Iotti M."/>
            <person name="Le Tacon F."/>
            <person name="Lindquist E.A."/>
            <person name="Lipzen A."/>
            <person name="Malagnac F."/>
            <person name="Mello A."/>
            <person name="Molinier V."/>
            <person name="Miyauchi S."/>
            <person name="Poulain J."/>
            <person name="Riccioni C."/>
            <person name="Rubini A."/>
            <person name="Sitrit Y."/>
            <person name="Splivallo R."/>
            <person name="Traeger S."/>
            <person name="Wang M."/>
            <person name="Zifcakova L."/>
            <person name="Wipf D."/>
            <person name="Zambonelli A."/>
            <person name="Paolocci F."/>
            <person name="Nowrousian M."/>
            <person name="Ottonello S."/>
            <person name="Baldrian P."/>
            <person name="Spatafora J.W."/>
            <person name="Henrissat B."/>
            <person name="Nagy L.G."/>
            <person name="Aury J.M."/>
            <person name="Wincker P."/>
            <person name="Grigoriev I.V."/>
            <person name="Bonfante P."/>
            <person name="Martin F.M."/>
        </authorList>
    </citation>
    <scope>NUCLEOTIDE SEQUENCE [LARGE SCALE GENOMIC DNA]</scope>
    <source>
        <strain evidence="2 3">CCBAS932</strain>
    </source>
</reference>
<accession>A0A3N4KUL3</accession>
<dbReference type="AlphaFoldDB" id="A0A3N4KUL3"/>
<dbReference type="GO" id="GO:0046921">
    <property type="term" value="F:alpha-(1-&gt;6)-fucosyltransferase activity"/>
    <property type="evidence" value="ECO:0007669"/>
    <property type="project" value="TreeGrafter"/>
</dbReference>
<evidence type="ECO:0000313" key="2">
    <source>
        <dbReference type="EMBL" id="RPB12041.1"/>
    </source>
</evidence>
<dbReference type="GO" id="GO:0006487">
    <property type="term" value="P:protein N-linked glycosylation"/>
    <property type="evidence" value="ECO:0007669"/>
    <property type="project" value="TreeGrafter"/>
</dbReference>
<evidence type="ECO:0000256" key="1">
    <source>
        <dbReference type="SAM" id="Phobius"/>
    </source>
</evidence>
<protein>
    <submittedName>
        <fullName evidence="2">Uncharacterized protein</fullName>
    </submittedName>
</protein>
<keyword evidence="1" id="KW-0812">Transmembrane</keyword>
<keyword evidence="1" id="KW-0472">Membrane</keyword>
<evidence type="ECO:0000313" key="3">
    <source>
        <dbReference type="Proteomes" id="UP000277580"/>
    </source>
</evidence>
<dbReference type="PANTHER" id="PTHR13132:SF29">
    <property type="entry name" value="ALPHA-(1,6)-FUCOSYLTRANSFERASE"/>
    <property type="match status" value="1"/>
</dbReference>
<keyword evidence="1" id="KW-1133">Transmembrane helix</keyword>
<proteinExistence type="predicted"/>
<gene>
    <name evidence="2" type="ORF">P167DRAFT_536172</name>
</gene>
<organism evidence="2 3">
    <name type="scientific">Morchella conica CCBAS932</name>
    <dbReference type="NCBI Taxonomy" id="1392247"/>
    <lineage>
        <taxon>Eukaryota</taxon>
        <taxon>Fungi</taxon>
        <taxon>Dikarya</taxon>
        <taxon>Ascomycota</taxon>
        <taxon>Pezizomycotina</taxon>
        <taxon>Pezizomycetes</taxon>
        <taxon>Pezizales</taxon>
        <taxon>Morchellaceae</taxon>
        <taxon>Morchella</taxon>
    </lineage>
</organism>
<sequence>MSSSSSLPPVLTPRFRPHAEEEPFLPRYTEDSEPARLFLKKRTWLTRGRVILLSALLSLLVWGLIVVVPEILDPTPVVVPVVDFESVRNVNATLIPGGKGKWTVKIPRGIQEPLRPRVYAGICRSVHDVAGHVHRGYYSFDEKFVDPAKSGEKVVVGKGVEVCDASLTYMLESKNAGFGVALMGLWSAYGLAKKEGRSFFINDRDWAWGAYTSFFLQMPRPKCAPPPPHWMLPCPHSAKHLVVAASTHTYIFGHSFNDEFEDARQMGVLRQSKIFDFVREGYEALFRLGLLPEDQDFVEVRKKKLIGPVMSVHIRRGDKKALAWEYVKTDDGFVPPKKYVEAALEMRGKQHGDIVYASDDVHMYESAELVDYVPAQGEVAAETWLGELEVSQDMRGFVADDFWRLDPEQKVQLGRAYLKDLKILGEMAARGEAATVCDVASTTCRLLAVIMGWERAVVQKRWKNVDGEFDWSGVAW</sequence>
<keyword evidence="3" id="KW-1185">Reference proteome</keyword>
<dbReference type="EMBL" id="ML119131">
    <property type="protein sequence ID" value="RPB12041.1"/>
    <property type="molecule type" value="Genomic_DNA"/>
</dbReference>